<dbReference type="PATRIC" id="fig|465820.4.peg.1739"/>
<sequence length="341" mass="36731">MYRKLSDAAGGLGAAILRYWARSPHGLQLTVARSVLALSTALVLAANDTSVLLHDPSTPALRPSNCTGLAALGAFCLDESADAEVVRWLLVLLCVPTLIGAVPGLAAPLHAYAAFTLASNTVGIEGGDYLTASVTAVLALVCVTDWRPFGWPPRSSATPALRHVPSQILLVTLKVQLAYVYLEAAVVKQTHPIWADGSALWFWLQQPNFGARPEIRSVLGSAFSHAPLLQSATWGVIVTEYVLAFSVLAARRRNVRLMTLALSAAMHLVFALVLGLVTFAISMIGVVLLVTWRSADAMPWSLYRAVRTTPPRSIRPDRHIERPLLVALRRDRRASTPPAEG</sequence>
<evidence type="ECO:0000313" key="7">
    <source>
        <dbReference type="EMBL" id="KTR54211.1"/>
    </source>
</evidence>
<feature type="transmembrane region" description="Helical" evidence="5">
    <location>
        <begin position="262"/>
        <end position="292"/>
    </location>
</feature>
<proteinExistence type="predicted"/>
<comment type="subcellular location">
    <subcellularLocation>
        <location evidence="1">Endomembrane system</location>
        <topology evidence="1">Multi-pass membrane protein</topology>
    </subcellularLocation>
</comment>
<dbReference type="RefSeq" id="WP_058748545.1">
    <property type="nucleotide sequence ID" value="NZ_LDRC01000004.1"/>
</dbReference>
<gene>
    <name evidence="7" type="ORF">NS359_00470</name>
</gene>
<protein>
    <recommendedName>
        <fullName evidence="6">HTTM-like domain-containing protein</fullName>
    </recommendedName>
</protein>
<dbReference type="EMBL" id="LDRC01000004">
    <property type="protein sequence ID" value="KTR54211.1"/>
    <property type="molecule type" value="Genomic_DNA"/>
</dbReference>
<reference evidence="7 8" key="1">
    <citation type="journal article" date="2016" name="Front. Microbiol.">
        <title>Genomic Resource of Rice Seed Associated Bacteria.</title>
        <authorList>
            <person name="Midha S."/>
            <person name="Bansal K."/>
            <person name="Sharma S."/>
            <person name="Kumar N."/>
            <person name="Patil P.P."/>
            <person name="Chaudhry V."/>
            <person name="Patil P.B."/>
        </authorList>
    </citation>
    <scope>NUCLEOTIDE SEQUENCE [LARGE SCALE GENOMIC DNA]</scope>
    <source>
        <strain evidence="7 8">NS359</strain>
    </source>
</reference>
<dbReference type="Proteomes" id="UP000072763">
    <property type="component" value="Unassembled WGS sequence"/>
</dbReference>
<dbReference type="SMART" id="SM00752">
    <property type="entry name" value="HTTM"/>
    <property type="match status" value="1"/>
</dbReference>
<name>A0A147DUJ1_9MICO</name>
<dbReference type="InterPro" id="IPR011020">
    <property type="entry name" value="HTTM-like"/>
</dbReference>
<organism evidence="7 8">
    <name type="scientific">Curtobacterium oceanosedimentum</name>
    <dbReference type="NCBI Taxonomy" id="465820"/>
    <lineage>
        <taxon>Bacteria</taxon>
        <taxon>Bacillati</taxon>
        <taxon>Actinomycetota</taxon>
        <taxon>Actinomycetes</taxon>
        <taxon>Micrococcales</taxon>
        <taxon>Microbacteriaceae</taxon>
        <taxon>Curtobacterium</taxon>
    </lineage>
</organism>
<evidence type="ECO:0000259" key="6">
    <source>
        <dbReference type="SMART" id="SM00752"/>
    </source>
</evidence>
<dbReference type="InterPro" id="IPR052964">
    <property type="entry name" value="Sporulation_signal_mat"/>
</dbReference>
<keyword evidence="2 5" id="KW-0812">Transmembrane</keyword>
<evidence type="ECO:0000256" key="3">
    <source>
        <dbReference type="ARBA" id="ARBA00022989"/>
    </source>
</evidence>
<keyword evidence="4 5" id="KW-0472">Membrane</keyword>
<dbReference type="PANTHER" id="PTHR39535">
    <property type="entry name" value="SPORULATION-DELAYING PROTEIN SDPB"/>
    <property type="match status" value="1"/>
</dbReference>
<evidence type="ECO:0000256" key="4">
    <source>
        <dbReference type="ARBA" id="ARBA00023136"/>
    </source>
</evidence>
<accession>A0A147DUJ1</accession>
<evidence type="ECO:0000256" key="1">
    <source>
        <dbReference type="ARBA" id="ARBA00004127"/>
    </source>
</evidence>
<dbReference type="AlphaFoldDB" id="A0A147DUJ1"/>
<dbReference type="GO" id="GO:0012505">
    <property type="term" value="C:endomembrane system"/>
    <property type="evidence" value="ECO:0007669"/>
    <property type="project" value="UniProtKB-SubCell"/>
</dbReference>
<dbReference type="PANTHER" id="PTHR39535:SF2">
    <property type="entry name" value="HTTM DOMAIN-CONTAINING PROTEIN"/>
    <property type="match status" value="1"/>
</dbReference>
<evidence type="ECO:0000256" key="5">
    <source>
        <dbReference type="SAM" id="Phobius"/>
    </source>
</evidence>
<feature type="transmembrane region" description="Helical" evidence="5">
    <location>
        <begin position="232"/>
        <end position="250"/>
    </location>
</feature>
<evidence type="ECO:0000313" key="8">
    <source>
        <dbReference type="Proteomes" id="UP000072763"/>
    </source>
</evidence>
<comment type="caution">
    <text evidence="7">The sequence shown here is derived from an EMBL/GenBank/DDBJ whole genome shotgun (WGS) entry which is preliminary data.</text>
</comment>
<evidence type="ECO:0000256" key="2">
    <source>
        <dbReference type="ARBA" id="ARBA00022692"/>
    </source>
</evidence>
<feature type="domain" description="HTTM-like" evidence="6">
    <location>
        <begin position="21"/>
        <end position="295"/>
    </location>
</feature>
<keyword evidence="3 5" id="KW-1133">Transmembrane helix</keyword>
<dbReference type="OrthoDB" id="128729at2"/>